<organism evidence="2 3">
    <name type="scientific">Nocardia tenerifensis</name>
    <dbReference type="NCBI Taxonomy" id="228006"/>
    <lineage>
        <taxon>Bacteria</taxon>
        <taxon>Bacillati</taxon>
        <taxon>Actinomycetota</taxon>
        <taxon>Actinomycetes</taxon>
        <taxon>Mycobacteriales</taxon>
        <taxon>Nocardiaceae</taxon>
        <taxon>Nocardia</taxon>
    </lineage>
</organism>
<name>A0A318JZR1_9NOCA</name>
<dbReference type="AlphaFoldDB" id="A0A318JZR1"/>
<proteinExistence type="predicted"/>
<evidence type="ECO:0000313" key="3">
    <source>
        <dbReference type="Proteomes" id="UP000247569"/>
    </source>
</evidence>
<dbReference type="EMBL" id="QJKF01000005">
    <property type="protein sequence ID" value="PXX64172.1"/>
    <property type="molecule type" value="Genomic_DNA"/>
</dbReference>
<comment type="caution">
    <text evidence="2">The sequence shown here is derived from an EMBL/GenBank/DDBJ whole genome shotgun (WGS) entry which is preliminary data.</text>
</comment>
<protein>
    <recommendedName>
        <fullName evidence="1">PIN like domain-containing protein</fullName>
    </recommendedName>
</protein>
<keyword evidence="3" id="KW-1185">Reference proteome</keyword>
<dbReference type="Proteomes" id="UP000247569">
    <property type="component" value="Unassembled WGS sequence"/>
</dbReference>
<accession>A0A318JZR1</accession>
<gene>
    <name evidence="2" type="ORF">DFR70_105357</name>
</gene>
<evidence type="ECO:0000313" key="2">
    <source>
        <dbReference type="EMBL" id="PXX64172.1"/>
    </source>
</evidence>
<sequence length="472" mass="53580">MSDDGLAMFQQYAAWLTASGGLTDADRRSFYTDGMVVLDTNVLLSLYEYTTPARNQILAALEQISERMWLPYQVGLEFVRGRHRVIEKRTSRLKNATVEADRRLSEIKKTLEAASRDIEHLLEKYAYDEQAATDLKRETADSLAEQIPLWRKMLLVHVDKMKKEQDIVLNRLDADDDPVLRRVAELYGDRIGSPPLPEVTRRRVSEAIDYRFPNRIPPGFADFGKDGEINSAGDFLLWEEVIEKAKSLPGPRRVLLISGDVKEDWYEPPEKGRGERPWPSLHDEMRQRADSSLCLEKPTAFFQGVKKFLDVELAEQTFEEIDRASDVLTTDGRIRGVVTEENAVDRYPPSGLVIDSFRSVGLAARSLRFAARTELHTERLFQWWIIGVTVELGRREPVDGEPLIVLSAAVRSVDPPTGEWVPGTSFELGAWPNPSSLWVAPWFVSLMEASTVSDARTLRMLAVQQMKFRDGA</sequence>
<evidence type="ECO:0000259" key="1">
    <source>
        <dbReference type="Pfam" id="PF18476"/>
    </source>
</evidence>
<reference evidence="2 3" key="1">
    <citation type="submission" date="2018-05" db="EMBL/GenBank/DDBJ databases">
        <title>Genomic Encyclopedia of Type Strains, Phase IV (KMG-IV): sequencing the most valuable type-strain genomes for metagenomic binning, comparative biology and taxonomic classification.</title>
        <authorList>
            <person name="Goeker M."/>
        </authorList>
    </citation>
    <scope>NUCLEOTIDE SEQUENCE [LARGE SCALE GENOMIC DNA]</scope>
    <source>
        <strain evidence="2 3">DSM 44704</strain>
    </source>
</reference>
<dbReference type="OrthoDB" id="9182727at2"/>
<feature type="domain" description="PIN like" evidence="1">
    <location>
        <begin position="35"/>
        <end position="280"/>
    </location>
</feature>
<dbReference type="RefSeq" id="WP_146251148.1">
    <property type="nucleotide sequence ID" value="NZ_QJKF01000005.1"/>
</dbReference>
<dbReference type="Pfam" id="PF18476">
    <property type="entry name" value="PIN_8"/>
    <property type="match status" value="1"/>
</dbReference>
<dbReference type="InterPro" id="IPR041578">
    <property type="entry name" value="PIN_8"/>
</dbReference>